<organism evidence="5 6">
    <name type="scientific">Neonectria ditissima</name>
    <dbReference type="NCBI Taxonomy" id="78410"/>
    <lineage>
        <taxon>Eukaryota</taxon>
        <taxon>Fungi</taxon>
        <taxon>Dikarya</taxon>
        <taxon>Ascomycota</taxon>
        <taxon>Pezizomycotina</taxon>
        <taxon>Sordariomycetes</taxon>
        <taxon>Hypocreomycetidae</taxon>
        <taxon>Hypocreales</taxon>
        <taxon>Nectriaceae</taxon>
        <taxon>Neonectria</taxon>
    </lineage>
</organism>
<feature type="region of interest" description="Disordered" evidence="4">
    <location>
        <begin position="369"/>
        <end position="390"/>
    </location>
</feature>
<evidence type="ECO:0000256" key="2">
    <source>
        <dbReference type="ARBA" id="ARBA00047899"/>
    </source>
</evidence>
<dbReference type="OrthoDB" id="4267316at2759"/>
<dbReference type="EC" id="2.7.11.1" evidence="1"/>
<protein>
    <recommendedName>
        <fullName evidence="1">non-specific serine/threonine protein kinase</fullName>
        <ecNumber evidence="1">2.7.11.1</ecNumber>
    </recommendedName>
</protein>
<dbReference type="PROSITE" id="PS00109">
    <property type="entry name" value="PROTEIN_KINASE_TYR"/>
    <property type="match status" value="1"/>
</dbReference>
<sequence>MGGFYERSDPPLPDPRRPKFPYRQGFSVSIHSHVPPPPFGVCYPDGPDRDGSIIDPEELGFNRTDWCLKNPPAEAPDHLEECSEEDCKNNADSDDDAEAVPHPDADDSVHNLHVLDEIACKDGRGAQVVRCYLDKDEDKVLVAKIYDALYYHHGRDVTYHADYDYRREAAAYEDMKKKGIDGTLVPKYYGSWTFDAPLLGSPPTTRPVRMILMEWIEGVSMDSAVVNGHLNGLYEPIPPQQRLNILAKAMEIDTTLWHHGIRHRDLAPRNIMLVGENMDIKIPRVVLVDFNQAVCLNRLGKPRVTKKLPVSPRYRYWNDRGEFIPWLPEPHRSDYKVFNGWLKVTWKHSKDFGPFTTSWKDFNANYKIRPPLPDAEVSDTKPSDVSTESE</sequence>
<accession>A0A0P7BNX0</accession>
<comment type="catalytic activity">
    <reaction evidence="3">
        <text>L-seryl-[protein] + ATP = O-phospho-L-seryl-[protein] + ADP + H(+)</text>
        <dbReference type="Rhea" id="RHEA:17989"/>
        <dbReference type="Rhea" id="RHEA-COMP:9863"/>
        <dbReference type="Rhea" id="RHEA-COMP:11604"/>
        <dbReference type="ChEBI" id="CHEBI:15378"/>
        <dbReference type="ChEBI" id="CHEBI:29999"/>
        <dbReference type="ChEBI" id="CHEBI:30616"/>
        <dbReference type="ChEBI" id="CHEBI:83421"/>
        <dbReference type="ChEBI" id="CHEBI:456216"/>
        <dbReference type="EC" id="2.7.11.1"/>
    </reaction>
</comment>
<gene>
    <name evidence="5" type="ORF">AK830_g4236</name>
</gene>
<dbReference type="Gene3D" id="1.10.510.10">
    <property type="entry name" value="Transferase(Phosphotransferase) domain 1"/>
    <property type="match status" value="1"/>
</dbReference>
<evidence type="ECO:0000313" key="6">
    <source>
        <dbReference type="Proteomes" id="UP000050424"/>
    </source>
</evidence>
<dbReference type="AlphaFoldDB" id="A0A0P7BNX0"/>
<dbReference type="SUPFAM" id="SSF56112">
    <property type="entry name" value="Protein kinase-like (PK-like)"/>
    <property type="match status" value="1"/>
</dbReference>
<evidence type="ECO:0000256" key="3">
    <source>
        <dbReference type="ARBA" id="ARBA00048679"/>
    </source>
</evidence>
<dbReference type="InterPro" id="IPR008266">
    <property type="entry name" value="Tyr_kinase_AS"/>
</dbReference>
<evidence type="ECO:0000256" key="4">
    <source>
        <dbReference type="SAM" id="MobiDB-lite"/>
    </source>
</evidence>
<feature type="region of interest" description="Disordered" evidence="4">
    <location>
        <begin position="83"/>
        <end position="107"/>
    </location>
</feature>
<dbReference type="InterPro" id="IPR011009">
    <property type="entry name" value="Kinase-like_dom_sf"/>
</dbReference>
<feature type="region of interest" description="Disordered" evidence="4">
    <location>
        <begin position="1"/>
        <end position="55"/>
    </location>
</feature>
<name>A0A0P7BNX0_9HYPO</name>
<dbReference type="Proteomes" id="UP000050424">
    <property type="component" value="Unassembled WGS sequence"/>
</dbReference>
<dbReference type="GO" id="GO:0004674">
    <property type="term" value="F:protein serine/threonine kinase activity"/>
    <property type="evidence" value="ECO:0007669"/>
    <property type="project" value="UniProtKB-EC"/>
</dbReference>
<proteinExistence type="predicted"/>
<reference evidence="5 6" key="1">
    <citation type="submission" date="2015-09" db="EMBL/GenBank/DDBJ databases">
        <title>Draft genome of a European isolate of the apple canker pathogen Neonectria ditissima.</title>
        <authorList>
            <person name="Gomez-Cortecero A."/>
            <person name="Harrison R.J."/>
            <person name="Armitage A.D."/>
        </authorList>
    </citation>
    <scope>NUCLEOTIDE SEQUENCE [LARGE SCALE GENOMIC DNA]</scope>
    <source>
        <strain evidence="5 6">R09/05</strain>
    </source>
</reference>
<comment type="caution">
    <text evidence="5">The sequence shown here is derived from an EMBL/GenBank/DDBJ whole genome shotgun (WGS) entry which is preliminary data.</text>
</comment>
<evidence type="ECO:0000313" key="5">
    <source>
        <dbReference type="EMBL" id="KPM42357.1"/>
    </source>
</evidence>
<comment type="catalytic activity">
    <reaction evidence="2">
        <text>L-threonyl-[protein] + ATP = O-phospho-L-threonyl-[protein] + ADP + H(+)</text>
        <dbReference type="Rhea" id="RHEA:46608"/>
        <dbReference type="Rhea" id="RHEA-COMP:11060"/>
        <dbReference type="Rhea" id="RHEA-COMP:11605"/>
        <dbReference type="ChEBI" id="CHEBI:15378"/>
        <dbReference type="ChEBI" id="CHEBI:30013"/>
        <dbReference type="ChEBI" id="CHEBI:30616"/>
        <dbReference type="ChEBI" id="CHEBI:61977"/>
        <dbReference type="ChEBI" id="CHEBI:456216"/>
        <dbReference type="EC" id="2.7.11.1"/>
    </reaction>
</comment>
<keyword evidence="6" id="KW-1185">Reference proteome</keyword>
<evidence type="ECO:0000256" key="1">
    <source>
        <dbReference type="ARBA" id="ARBA00012513"/>
    </source>
</evidence>
<feature type="compositionally biased region" description="Basic and acidic residues" evidence="4">
    <location>
        <begin position="1"/>
        <end position="17"/>
    </location>
</feature>
<dbReference type="EMBL" id="LKCW01000050">
    <property type="protein sequence ID" value="KPM42357.1"/>
    <property type="molecule type" value="Genomic_DNA"/>
</dbReference>